<dbReference type="AlphaFoldDB" id="L7F7H4"/>
<reference evidence="7 8" key="1">
    <citation type="journal article" date="2011" name="Plasmid">
        <title>Streptomyces turgidiscabies Car8 contains a modular pathogenicity island that shares virulence genes with other actinobacterial plant pathogens.</title>
        <authorList>
            <person name="Huguet-Tapia J.C."/>
            <person name="Badger J.H."/>
            <person name="Loria R."/>
            <person name="Pettis G.S."/>
        </authorList>
    </citation>
    <scope>NUCLEOTIDE SEQUENCE [LARGE SCALE GENOMIC DNA]</scope>
    <source>
        <strain evidence="7 8">Car8</strain>
    </source>
</reference>
<dbReference type="Pfam" id="PF02737">
    <property type="entry name" value="3HCDH_N"/>
    <property type="match status" value="2"/>
</dbReference>
<accession>L7F7H4</accession>
<comment type="caution">
    <text evidence="7">The sequence shown here is derived from an EMBL/GenBank/DDBJ whole genome shotgun (WGS) entry which is preliminary data.</text>
</comment>
<dbReference type="InterPro" id="IPR036291">
    <property type="entry name" value="NAD(P)-bd_dom_sf"/>
</dbReference>
<feature type="domain" description="3-hydroxyacyl-CoA dehydrogenase NAD binding" evidence="6">
    <location>
        <begin position="72"/>
        <end position="250"/>
    </location>
</feature>
<feature type="domain" description="3-hydroxyacyl-CoA dehydrogenase C-terminal" evidence="5">
    <location>
        <begin position="253"/>
        <end position="349"/>
    </location>
</feature>
<evidence type="ECO:0000313" key="8">
    <source>
        <dbReference type="Proteomes" id="UP000010931"/>
    </source>
</evidence>
<dbReference type="GO" id="GO:0070403">
    <property type="term" value="F:NAD+ binding"/>
    <property type="evidence" value="ECO:0007669"/>
    <property type="project" value="InterPro"/>
</dbReference>
<feature type="region of interest" description="Disordered" evidence="4">
    <location>
        <begin position="1"/>
        <end position="22"/>
    </location>
</feature>
<feature type="domain" description="3-hydroxyacyl-CoA dehydrogenase NAD binding" evidence="6">
    <location>
        <begin position="379"/>
        <end position="556"/>
    </location>
</feature>
<name>L7F7H4_STRT8</name>
<dbReference type="Proteomes" id="UP000010931">
    <property type="component" value="Unassembled WGS sequence"/>
</dbReference>
<feature type="domain" description="3-hydroxyacyl-CoA dehydrogenase C-terminal" evidence="5">
    <location>
        <begin position="559"/>
        <end position="655"/>
    </location>
</feature>
<dbReference type="InterPro" id="IPR006108">
    <property type="entry name" value="3HC_DH_C"/>
</dbReference>
<dbReference type="STRING" id="85558.T45_04796"/>
<evidence type="ECO:0000259" key="6">
    <source>
        <dbReference type="Pfam" id="PF02737"/>
    </source>
</evidence>
<dbReference type="Gene3D" id="1.10.1040.10">
    <property type="entry name" value="N-(1-d-carboxylethyl)-l-norvaline Dehydrogenase, domain 2"/>
    <property type="match status" value="2"/>
</dbReference>
<dbReference type="InterPro" id="IPR008927">
    <property type="entry name" value="6-PGluconate_DH-like_C_sf"/>
</dbReference>
<dbReference type="GO" id="GO:0008691">
    <property type="term" value="F:3-hydroxybutyryl-CoA dehydrogenase activity"/>
    <property type="evidence" value="ECO:0007669"/>
    <property type="project" value="TreeGrafter"/>
</dbReference>
<comment type="pathway">
    <text evidence="1">Lipid metabolism; butanoate metabolism.</text>
</comment>
<proteinExistence type="inferred from homology"/>
<evidence type="ECO:0000259" key="5">
    <source>
        <dbReference type="Pfam" id="PF00725"/>
    </source>
</evidence>
<evidence type="ECO:0000313" key="7">
    <source>
        <dbReference type="EMBL" id="ELP67553.1"/>
    </source>
</evidence>
<gene>
    <name evidence="7" type="ORF">STRTUCAR8_08827</name>
</gene>
<dbReference type="PATRIC" id="fig|698760.3.peg.3714"/>
<dbReference type="InterPro" id="IPR013328">
    <property type="entry name" value="6PGD_dom2"/>
</dbReference>
<organism evidence="7 8">
    <name type="scientific">Streptomyces turgidiscabies (strain Car8)</name>
    <dbReference type="NCBI Taxonomy" id="698760"/>
    <lineage>
        <taxon>Bacteria</taxon>
        <taxon>Bacillati</taxon>
        <taxon>Actinomycetota</taxon>
        <taxon>Actinomycetes</taxon>
        <taxon>Kitasatosporales</taxon>
        <taxon>Streptomycetaceae</taxon>
        <taxon>Streptomyces</taxon>
    </lineage>
</organism>
<dbReference type="SUPFAM" id="SSF51735">
    <property type="entry name" value="NAD(P)-binding Rossmann-fold domains"/>
    <property type="match status" value="2"/>
</dbReference>
<dbReference type="GO" id="GO:0006635">
    <property type="term" value="P:fatty acid beta-oxidation"/>
    <property type="evidence" value="ECO:0007669"/>
    <property type="project" value="TreeGrafter"/>
</dbReference>
<keyword evidence="8" id="KW-1185">Reference proteome</keyword>
<dbReference type="InterPro" id="IPR006176">
    <property type="entry name" value="3-OHacyl-CoA_DH_NAD-bd"/>
</dbReference>
<protein>
    <submittedName>
        <fullName evidence="7">3-hydroxyacyl-CoA dehydrogenase, NAD binding domain protein</fullName>
    </submittedName>
</protein>
<evidence type="ECO:0000256" key="4">
    <source>
        <dbReference type="SAM" id="MobiDB-lite"/>
    </source>
</evidence>
<dbReference type="SUPFAM" id="SSF48179">
    <property type="entry name" value="6-phosphogluconate dehydrogenase C-terminal domain-like"/>
    <property type="match status" value="2"/>
</dbReference>
<dbReference type="Pfam" id="PF00725">
    <property type="entry name" value="3HCDH"/>
    <property type="match status" value="2"/>
</dbReference>
<dbReference type="PANTHER" id="PTHR48075">
    <property type="entry name" value="3-HYDROXYACYL-COA DEHYDROGENASE FAMILY PROTEIN"/>
    <property type="match status" value="1"/>
</dbReference>
<sequence length="658" mass="69537">MYRSTTPVRDRAGRIQRSPGVCARSPATPALLLAPGAPSRRTRRCSQSSPPHFWSPAMATPLSHTSPSPLRTVAVVGLGTMGTGITEVLTRAGRDVVGIDISEATAAKSVAALEASTARAVVRGRLTEQEREDVLARFRTSTDLREAADADLVIEVAPESYEIKHQIFRALDDIVRPETILATGTNALSVTRLAADSARPERVLGLHFFNPAPAMKLVEVVSSVLTAPKAVAAVTDLAIELGKEPVAVGDRPGFVADGLLFGYLNQAAAMYEAKYASREDIDAAMRLGCGLPMGPLALLDLIGIDTARTVLEAMYAESHDRLHAPAPVLGQLSEAGLTGRKAGRGFYSYEAPGSSTVVADTLTPLAGPPETPGRAVRSVGVAGSGTMASGIAEVFAKAGYEVVLAARSEEKAQVAKARIGKSLARSVDKGRLTAEAAAQTLDRITAAGSYDAFADVDLAVEAVAEDLEVKQQLFAALDKVCKPGAVLATTTSSLPVVACARATSRPEDVIGMHFFNPAPAMKLVEVVRTVLTADDVHSTVREVCVKIKKHAVDCGDRAGFIVNALLFPYLNNAIKMVQEHYASLDDIDAAMKLGGGYPMGPFELLDVVGLDVSLAIEKVLHREFRDPGLAPAPLLEHLVAAGCLGRKTGRGFREYARR</sequence>
<evidence type="ECO:0000256" key="1">
    <source>
        <dbReference type="ARBA" id="ARBA00005086"/>
    </source>
</evidence>
<evidence type="ECO:0000256" key="2">
    <source>
        <dbReference type="ARBA" id="ARBA00009463"/>
    </source>
</evidence>
<evidence type="ECO:0000256" key="3">
    <source>
        <dbReference type="ARBA" id="ARBA00023002"/>
    </source>
</evidence>
<comment type="similarity">
    <text evidence="2">Belongs to the 3-hydroxyacyl-CoA dehydrogenase family.</text>
</comment>
<dbReference type="NCBIfam" id="NF005875">
    <property type="entry name" value="PRK07819.1"/>
    <property type="match status" value="1"/>
</dbReference>
<dbReference type="Gene3D" id="3.40.50.720">
    <property type="entry name" value="NAD(P)-binding Rossmann-like Domain"/>
    <property type="match status" value="2"/>
</dbReference>
<keyword evidence="3" id="KW-0560">Oxidoreductase</keyword>
<dbReference type="EMBL" id="AEJB01000278">
    <property type="protein sequence ID" value="ELP67553.1"/>
    <property type="molecule type" value="Genomic_DNA"/>
</dbReference>
<dbReference type="PANTHER" id="PTHR48075:SF9">
    <property type="entry name" value="3-HYDROXYBUTYRYL-COA DEHYDROGENASE"/>
    <property type="match status" value="1"/>
</dbReference>
<dbReference type="FunFam" id="3.40.50.720:FF:000009">
    <property type="entry name" value="Fatty oxidation complex, alpha subunit"/>
    <property type="match status" value="2"/>
</dbReference>